<dbReference type="Proteomes" id="UP000001108">
    <property type="component" value="Chromosome"/>
</dbReference>
<evidence type="ECO:0000313" key="2">
    <source>
        <dbReference type="EMBL" id="ABR60160.1"/>
    </source>
</evidence>
<dbReference type="OrthoDB" id="8117504at2"/>
<dbReference type="RefSeq" id="WP_011975470.1">
    <property type="nucleotide sequence ID" value="NC_009636.1"/>
</dbReference>
<accession>A6U930</accession>
<reference evidence="3" key="1">
    <citation type="submission" date="2007-06" db="EMBL/GenBank/DDBJ databases">
        <title>Complete sequence of Sinorhizobium medicae WSM419 chromosome.</title>
        <authorList>
            <consortium name="US DOE Joint Genome Institute"/>
            <person name="Copeland A."/>
            <person name="Lucas S."/>
            <person name="Lapidus A."/>
            <person name="Barry K."/>
            <person name="Glavina del Rio T."/>
            <person name="Dalin E."/>
            <person name="Tice H."/>
            <person name="Pitluck S."/>
            <person name="Chain P."/>
            <person name="Malfatti S."/>
            <person name="Shin M."/>
            <person name="Vergez L."/>
            <person name="Schmutz J."/>
            <person name="Larimer F."/>
            <person name="Land M."/>
            <person name="Hauser L."/>
            <person name="Kyrpides N."/>
            <person name="Mikhailova N."/>
            <person name="Reeve W.G."/>
            <person name="Richardson P."/>
        </authorList>
    </citation>
    <scope>NUCLEOTIDE SEQUENCE [LARGE SCALE GENOMIC DNA]</scope>
    <source>
        <strain evidence="3">WSM419</strain>
    </source>
</reference>
<sequence length="96" mass="10621">MTGAEIMYAVGFFVGLFGAIFGVWKYVDGKIGAVRDDLALHKLHIAEHYVSKQGLRETTEQIMAAIGGVKDAVDNMTLRVDRIVENQPQRRTTRAG</sequence>
<dbReference type="STRING" id="366394.Smed_1310"/>
<dbReference type="AlphaFoldDB" id="A6U930"/>
<protein>
    <submittedName>
        <fullName evidence="2">Uncharacterized protein</fullName>
    </submittedName>
</protein>
<dbReference type="KEGG" id="smd:Smed_1310"/>
<gene>
    <name evidence="2" type="ordered locus">Smed_1310</name>
</gene>
<dbReference type="EMBL" id="CP000738">
    <property type="protein sequence ID" value="ABR60160.1"/>
    <property type="molecule type" value="Genomic_DNA"/>
</dbReference>
<dbReference type="PATRIC" id="fig|366394.8.peg.4443"/>
<evidence type="ECO:0000256" key="1">
    <source>
        <dbReference type="SAM" id="Phobius"/>
    </source>
</evidence>
<name>A6U930_SINMW</name>
<evidence type="ECO:0000313" key="3">
    <source>
        <dbReference type="Proteomes" id="UP000001108"/>
    </source>
</evidence>
<keyword evidence="1" id="KW-0472">Membrane</keyword>
<dbReference type="HOGENOM" id="CLU_171828_0_0_5"/>
<dbReference type="eggNOG" id="ENOG502ZNNB">
    <property type="taxonomic scope" value="Bacteria"/>
</dbReference>
<reference evidence="2 3" key="2">
    <citation type="journal article" date="2010" name="Stand. Genomic Sci.">
        <title>Complete genome sequence of the Medicago microsymbiont Ensifer (Sinorhizobium) medicae strain WSM419.</title>
        <authorList>
            <person name="Reeve W."/>
            <person name="Chain P."/>
            <person name="O'Hara G."/>
            <person name="Ardley J."/>
            <person name="Nandesena K."/>
            <person name="Brau L."/>
            <person name="Tiwari R."/>
            <person name="Malfatti S."/>
            <person name="Kiss H."/>
            <person name="Lapidus A."/>
            <person name="Copeland A."/>
            <person name="Nolan M."/>
            <person name="Land M."/>
            <person name="Hauser L."/>
            <person name="Chang Y.J."/>
            <person name="Ivanova N."/>
            <person name="Mavromatis K."/>
            <person name="Markowitz V."/>
            <person name="Kyrpides N."/>
            <person name="Gollagher M."/>
            <person name="Yates R."/>
            <person name="Dilworth M."/>
            <person name="Howieson J."/>
        </authorList>
    </citation>
    <scope>NUCLEOTIDE SEQUENCE [LARGE SCALE GENOMIC DNA]</scope>
    <source>
        <strain evidence="2 3">WSM419</strain>
    </source>
</reference>
<keyword evidence="1" id="KW-0812">Transmembrane</keyword>
<keyword evidence="1" id="KW-1133">Transmembrane helix</keyword>
<proteinExistence type="predicted"/>
<organism evidence="2 3">
    <name type="scientific">Sinorhizobium medicae (strain WSM419)</name>
    <name type="common">Ensifer medicae</name>
    <dbReference type="NCBI Taxonomy" id="366394"/>
    <lineage>
        <taxon>Bacteria</taxon>
        <taxon>Pseudomonadati</taxon>
        <taxon>Pseudomonadota</taxon>
        <taxon>Alphaproteobacteria</taxon>
        <taxon>Hyphomicrobiales</taxon>
        <taxon>Rhizobiaceae</taxon>
        <taxon>Sinorhizobium/Ensifer group</taxon>
        <taxon>Sinorhizobium</taxon>
    </lineage>
</organism>
<feature type="transmembrane region" description="Helical" evidence="1">
    <location>
        <begin position="6"/>
        <end position="27"/>
    </location>
</feature>